<feature type="chain" id="PRO_5039939546" evidence="2">
    <location>
        <begin position="19"/>
        <end position="371"/>
    </location>
</feature>
<feature type="signal peptide" evidence="2">
    <location>
        <begin position="1"/>
        <end position="18"/>
    </location>
</feature>
<feature type="coiled-coil region" evidence="1">
    <location>
        <begin position="282"/>
        <end position="338"/>
    </location>
</feature>
<name>A0A9J6BEH7_POLVA</name>
<organism evidence="3 4">
    <name type="scientific">Polypedilum vanderplanki</name>
    <name type="common">Sleeping chironomid midge</name>
    <dbReference type="NCBI Taxonomy" id="319348"/>
    <lineage>
        <taxon>Eukaryota</taxon>
        <taxon>Metazoa</taxon>
        <taxon>Ecdysozoa</taxon>
        <taxon>Arthropoda</taxon>
        <taxon>Hexapoda</taxon>
        <taxon>Insecta</taxon>
        <taxon>Pterygota</taxon>
        <taxon>Neoptera</taxon>
        <taxon>Endopterygota</taxon>
        <taxon>Diptera</taxon>
        <taxon>Nematocera</taxon>
        <taxon>Chironomoidea</taxon>
        <taxon>Chironomidae</taxon>
        <taxon>Chironominae</taxon>
        <taxon>Polypedilum</taxon>
        <taxon>Polypedilum</taxon>
    </lineage>
</organism>
<dbReference type="InterPro" id="IPR032675">
    <property type="entry name" value="LRR_dom_sf"/>
</dbReference>
<evidence type="ECO:0000256" key="2">
    <source>
        <dbReference type="SAM" id="SignalP"/>
    </source>
</evidence>
<protein>
    <submittedName>
        <fullName evidence="3">Uncharacterized protein</fullName>
    </submittedName>
</protein>
<keyword evidence="4" id="KW-1185">Reference proteome</keyword>
<sequence>MKFLALFTIFQIFMTSNSLTINCFFESITFYVIDTVYECSTTNIFEQSSIYVTNINGTHMDRKNNSDVTSVRISGNWILPFVPRNFSNFFSNIKSMIIHYTAIEILFGDEIDEFPELEYFDFQFFYLTTISSRLFEKTPNVIGIWFSYAMIEKVGQDLFTPLDVTKLKWIGFNDNACINQQISNGTQADIILIIDVIRQKCPYVDEFLTTTEQTFTTILSTIANTTIQPSTITTTNSLATTTSQNLFCTDESIEDFICNLKTKFNQIQTNLTIKDDEIDSTLNTLRENLAETNKKLNERLTKSIEKIEALDTKLKKLNEELELKDEKIESIKSEFEKRLLILEDINLNSASKFFILNFPFLISCALFLNFL</sequence>
<dbReference type="EMBL" id="JADBJN010000004">
    <property type="protein sequence ID" value="KAG5668289.1"/>
    <property type="molecule type" value="Genomic_DNA"/>
</dbReference>
<comment type="caution">
    <text evidence="3">The sequence shown here is derived from an EMBL/GenBank/DDBJ whole genome shotgun (WGS) entry which is preliminary data.</text>
</comment>
<evidence type="ECO:0000313" key="3">
    <source>
        <dbReference type="EMBL" id="KAG5668289.1"/>
    </source>
</evidence>
<reference evidence="3" key="1">
    <citation type="submission" date="2021-03" db="EMBL/GenBank/DDBJ databases">
        <title>Chromosome level genome of the anhydrobiotic midge Polypedilum vanderplanki.</title>
        <authorList>
            <person name="Yoshida Y."/>
            <person name="Kikawada T."/>
            <person name="Gusev O."/>
        </authorList>
    </citation>
    <scope>NUCLEOTIDE SEQUENCE</scope>
    <source>
        <strain evidence="3">NIAS01</strain>
        <tissue evidence="3">Whole body or cell culture</tissue>
    </source>
</reference>
<proteinExistence type="predicted"/>
<evidence type="ECO:0000313" key="4">
    <source>
        <dbReference type="Proteomes" id="UP001107558"/>
    </source>
</evidence>
<gene>
    <name evidence="3" type="ORF">PVAND_016236</name>
</gene>
<dbReference type="AlphaFoldDB" id="A0A9J6BEH7"/>
<dbReference type="Proteomes" id="UP001107558">
    <property type="component" value="Chromosome 4"/>
</dbReference>
<keyword evidence="2" id="KW-0732">Signal</keyword>
<keyword evidence="1" id="KW-0175">Coiled coil</keyword>
<dbReference type="SUPFAM" id="SSF52058">
    <property type="entry name" value="L domain-like"/>
    <property type="match status" value="1"/>
</dbReference>
<dbReference type="OrthoDB" id="676979at2759"/>
<accession>A0A9J6BEH7</accession>
<evidence type="ECO:0000256" key="1">
    <source>
        <dbReference type="SAM" id="Coils"/>
    </source>
</evidence>
<dbReference type="Gene3D" id="3.80.10.10">
    <property type="entry name" value="Ribonuclease Inhibitor"/>
    <property type="match status" value="1"/>
</dbReference>